<reference evidence="2" key="1">
    <citation type="journal article" date="2006" name="PLoS Biol.">
        <title>Macronuclear genome sequence of the ciliate Tetrahymena thermophila, a model eukaryote.</title>
        <authorList>
            <person name="Eisen J.A."/>
            <person name="Coyne R.S."/>
            <person name="Wu M."/>
            <person name="Wu D."/>
            <person name="Thiagarajan M."/>
            <person name="Wortman J.R."/>
            <person name="Badger J.H."/>
            <person name="Ren Q."/>
            <person name="Amedeo P."/>
            <person name="Jones K.M."/>
            <person name="Tallon L.J."/>
            <person name="Delcher A.L."/>
            <person name="Salzberg S.L."/>
            <person name="Silva J.C."/>
            <person name="Haas B.J."/>
            <person name="Majoros W.H."/>
            <person name="Farzad M."/>
            <person name="Carlton J.M."/>
            <person name="Smith R.K. Jr."/>
            <person name="Garg J."/>
            <person name="Pearlman R.E."/>
            <person name="Karrer K.M."/>
            <person name="Sun L."/>
            <person name="Manning G."/>
            <person name="Elde N.C."/>
            <person name="Turkewitz A.P."/>
            <person name="Asai D.J."/>
            <person name="Wilkes D.E."/>
            <person name="Wang Y."/>
            <person name="Cai H."/>
            <person name="Collins K."/>
            <person name="Stewart B.A."/>
            <person name="Lee S.R."/>
            <person name="Wilamowska K."/>
            <person name="Weinberg Z."/>
            <person name="Ruzzo W.L."/>
            <person name="Wloga D."/>
            <person name="Gaertig J."/>
            <person name="Frankel J."/>
            <person name="Tsao C.-C."/>
            <person name="Gorovsky M.A."/>
            <person name="Keeling P.J."/>
            <person name="Waller R.F."/>
            <person name="Patron N.J."/>
            <person name="Cherry J.M."/>
            <person name="Stover N.A."/>
            <person name="Krieger C.J."/>
            <person name="del Toro C."/>
            <person name="Ryder H.F."/>
            <person name="Williamson S.C."/>
            <person name="Barbeau R.A."/>
            <person name="Hamilton E.P."/>
            <person name="Orias E."/>
        </authorList>
    </citation>
    <scope>NUCLEOTIDE SEQUENCE [LARGE SCALE GENOMIC DNA]</scope>
    <source>
        <strain evidence="2">SB210</strain>
    </source>
</reference>
<accession>W7X1D0</accession>
<evidence type="ECO:0000313" key="2">
    <source>
        <dbReference type="Proteomes" id="UP000009168"/>
    </source>
</evidence>
<organism evidence="1 2">
    <name type="scientific">Tetrahymena thermophila (strain SB210)</name>
    <dbReference type="NCBI Taxonomy" id="312017"/>
    <lineage>
        <taxon>Eukaryota</taxon>
        <taxon>Sar</taxon>
        <taxon>Alveolata</taxon>
        <taxon>Ciliophora</taxon>
        <taxon>Intramacronucleata</taxon>
        <taxon>Oligohymenophorea</taxon>
        <taxon>Hymenostomatida</taxon>
        <taxon>Tetrahymenina</taxon>
        <taxon>Tetrahymenidae</taxon>
        <taxon>Tetrahymena</taxon>
    </lineage>
</organism>
<protein>
    <submittedName>
        <fullName evidence="1">Uncharacterized protein</fullName>
    </submittedName>
</protein>
<evidence type="ECO:0000313" key="1">
    <source>
        <dbReference type="EMBL" id="EWS71397.1"/>
    </source>
</evidence>
<name>W7X1D0_TETTS</name>
<dbReference type="AlphaFoldDB" id="W7X1D0"/>
<sequence>MRRIVDFFVRHQVSFSNLKLKQSLSYLIKIVQIIKQNIKINLIFWKQIIFQLKSLLINQIFKNSMSIQFKMKTIIQINPTHKLHKVRFNKIIQDKHNKQKYKKMHKMKVQSKTIYILENKAQITIQFYIIELFKKLKLKFHIIKQII</sequence>
<dbReference type="KEGG" id="tet:TTHERM_000790748"/>
<dbReference type="EMBL" id="GG662316">
    <property type="protein sequence ID" value="EWS71397.1"/>
    <property type="molecule type" value="Genomic_DNA"/>
</dbReference>
<keyword evidence="2" id="KW-1185">Reference proteome</keyword>
<gene>
    <name evidence="1" type="ORF">TTHERM_000790748</name>
</gene>
<dbReference type="RefSeq" id="XP_012656069.1">
    <property type="nucleotide sequence ID" value="XM_012800615.1"/>
</dbReference>
<proteinExistence type="predicted"/>
<dbReference type="GeneID" id="24440692"/>
<dbReference type="InParanoid" id="W7X1D0"/>
<dbReference type="Proteomes" id="UP000009168">
    <property type="component" value="Unassembled WGS sequence"/>
</dbReference>